<dbReference type="STRING" id="270498.CHK_1698"/>
<dbReference type="Proteomes" id="UP000034076">
    <property type="component" value="Unassembled WGS sequence"/>
</dbReference>
<dbReference type="Gene3D" id="3.40.50.300">
    <property type="entry name" value="P-loop containing nucleotide triphosphate hydrolases"/>
    <property type="match status" value="1"/>
</dbReference>
<dbReference type="RefSeq" id="WP_046443568.1">
    <property type="nucleotide sequence ID" value="NZ_CAUERS010000066.1"/>
</dbReference>
<proteinExistence type="predicted"/>
<dbReference type="OrthoDB" id="9779501at2"/>
<organism evidence="1 2">
    <name type="scientific">Christensenella hongkongensis</name>
    <dbReference type="NCBI Taxonomy" id="270498"/>
    <lineage>
        <taxon>Bacteria</taxon>
        <taxon>Bacillati</taxon>
        <taxon>Bacillota</taxon>
        <taxon>Clostridia</taxon>
        <taxon>Christensenellales</taxon>
        <taxon>Christensenellaceae</taxon>
        <taxon>Christensenella</taxon>
    </lineage>
</organism>
<evidence type="ECO:0000313" key="1">
    <source>
        <dbReference type="EMBL" id="KKI50772.1"/>
    </source>
</evidence>
<reference evidence="1 2" key="1">
    <citation type="submission" date="2015-04" db="EMBL/GenBank/DDBJ databases">
        <title>Draft genome sequence of bacteremic isolate Catabacter hongkongensis type strain HKU16T.</title>
        <authorList>
            <person name="Lau S.K."/>
            <person name="Teng J.L."/>
            <person name="Huang Y."/>
            <person name="Curreem S.O."/>
            <person name="Tsui S.K."/>
            <person name="Woo P.C."/>
        </authorList>
    </citation>
    <scope>NUCLEOTIDE SEQUENCE [LARGE SCALE GENOMIC DNA]</scope>
    <source>
        <strain evidence="1 2">HKU16</strain>
    </source>
</reference>
<comment type="caution">
    <text evidence="1">The sequence shown here is derived from an EMBL/GenBank/DDBJ whole genome shotgun (WGS) entry which is preliminary data.</text>
</comment>
<gene>
    <name evidence="1" type="ORF">CHK_1698</name>
</gene>
<dbReference type="SUPFAM" id="SSF52540">
    <property type="entry name" value="P-loop containing nucleoside triphosphate hydrolases"/>
    <property type="match status" value="1"/>
</dbReference>
<sequence>MKKFNIFAGNYGSGKTELSLNTSIALAKKAKTALVDIDVVNPYFRSAESAELLEKNGVYLIAPPYANTNVDVPVLSAEVNAAFEYEAAVFDAGGDPVGAAALGGLLQKFQAVREDTMLYYVVNARRPLQRSADEIIEMMEQISARIRLSIDGIINNTNLGRESSAVDLLDGQVVCEQVSKRTGVPISYVSGKPEILVEFKEAGYHIPQIPLTIYTFPDWLVDDEHEKC</sequence>
<accession>A0A0M2NJZ8</accession>
<dbReference type="AlphaFoldDB" id="A0A0M2NJZ8"/>
<dbReference type="InterPro" id="IPR027417">
    <property type="entry name" value="P-loop_NTPase"/>
</dbReference>
<evidence type="ECO:0000313" key="2">
    <source>
        <dbReference type="Proteomes" id="UP000034076"/>
    </source>
</evidence>
<dbReference type="EMBL" id="LAYJ01000101">
    <property type="protein sequence ID" value="KKI50772.1"/>
    <property type="molecule type" value="Genomic_DNA"/>
</dbReference>
<name>A0A0M2NJZ8_9FIRM</name>
<protein>
    <submittedName>
        <fullName evidence="1">Uncharacterized protein</fullName>
    </submittedName>
</protein>
<keyword evidence="2" id="KW-1185">Reference proteome</keyword>